<dbReference type="Pfam" id="PF13193">
    <property type="entry name" value="AMP-binding_C"/>
    <property type="match status" value="1"/>
</dbReference>
<feature type="domain" description="AMP-dependent synthetase/ligase" evidence="2">
    <location>
        <begin position="70"/>
        <end position="238"/>
    </location>
</feature>
<evidence type="ECO:0000259" key="3">
    <source>
        <dbReference type="Pfam" id="PF13193"/>
    </source>
</evidence>
<dbReference type="PROSITE" id="PS00455">
    <property type="entry name" value="AMP_BINDING"/>
    <property type="match status" value="1"/>
</dbReference>
<dbReference type="Gene3D" id="3.40.50.12780">
    <property type="entry name" value="N-terminal domain of ligase-like"/>
    <property type="match status" value="1"/>
</dbReference>
<dbReference type="InterPro" id="IPR000873">
    <property type="entry name" value="AMP-dep_synth/lig_dom"/>
</dbReference>
<reference evidence="4" key="1">
    <citation type="submission" date="2020-05" db="EMBL/GenBank/DDBJ databases">
        <authorList>
            <person name="Chiriac C."/>
            <person name="Salcher M."/>
            <person name="Ghai R."/>
            <person name="Kavagutti S V."/>
        </authorList>
    </citation>
    <scope>NUCLEOTIDE SEQUENCE</scope>
</reference>
<dbReference type="InterPro" id="IPR045851">
    <property type="entry name" value="AMP-bd_C_sf"/>
</dbReference>
<evidence type="ECO:0000313" key="4">
    <source>
        <dbReference type="EMBL" id="CAB4537949.1"/>
    </source>
</evidence>
<dbReference type="PANTHER" id="PTHR43767">
    <property type="entry name" value="LONG-CHAIN-FATTY-ACID--COA LIGASE"/>
    <property type="match status" value="1"/>
</dbReference>
<accession>A0A6J6BHS6</accession>
<dbReference type="GO" id="GO:0016878">
    <property type="term" value="F:acid-thiol ligase activity"/>
    <property type="evidence" value="ECO:0007669"/>
    <property type="project" value="UniProtKB-ARBA"/>
</dbReference>
<evidence type="ECO:0000259" key="2">
    <source>
        <dbReference type="Pfam" id="PF00501"/>
    </source>
</evidence>
<evidence type="ECO:0000256" key="1">
    <source>
        <dbReference type="SAM" id="MobiDB-lite"/>
    </source>
</evidence>
<dbReference type="EMBL" id="CAEZSR010000002">
    <property type="protein sequence ID" value="CAB4537949.1"/>
    <property type="molecule type" value="Genomic_DNA"/>
</dbReference>
<dbReference type="InterPro" id="IPR050237">
    <property type="entry name" value="ATP-dep_AMP-bd_enzyme"/>
</dbReference>
<dbReference type="InterPro" id="IPR042099">
    <property type="entry name" value="ANL_N_sf"/>
</dbReference>
<organism evidence="4">
    <name type="scientific">freshwater metagenome</name>
    <dbReference type="NCBI Taxonomy" id="449393"/>
    <lineage>
        <taxon>unclassified sequences</taxon>
        <taxon>metagenomes</taxon>
        <taxon>ecological metagenomes</taxon>
    </lineage>
</organism>
<protein>
    <submittedName>
        <fullName evidence="4">Unannotated protein</fullName>
    </submittedName>
</protein>
<dbReference type="Pfam" id="PF00501">
    <property type="entry name" value="AMP-binding"/>
    <property type="match status" value="1"/>
</dbReference>
<gene>
    <name evidence="4" type="ORF">UFOPK1493_00104</name>
</gene>
<proteinExistence type="predicted"/>
<name>A0A6J6BHS6_9ZZZZ</name>
<dbReference type="SUPFAM" id="SSF56801">
    <property type="entry name" value="Acetyl-CoA synthetase-like"/>
    <property type="match status" value="1"/>
</dbReference>
<feature type="domain" description="AMP-binding enzyme C-terminal" evidence="3">
    <location>
        <begin position="287"/>
        <end position="362"/>
    </location>
</feature>
<dbReference type="PANTHER" id="PTHR43767:SF1">
    <property type="entry name" value="NONRIBOSOMAL PEPTIDE SYNTHASE PES1 (EUROFUNG)-RELATED"/>
    <property type="match status" value="1"/>
</dbReference>
<dbReference type="InterPro" id="IPR020845">
    <property type="entry name" value="AMP-binding_CS"/>
</dbReference>
<dbReference type="InterPro" id="IPR025110">
    <property type="entry name" value="AMP-bd_C"/>
</dbReference>
<feature type="region of interest" description="Disordered" evidence="1">
    <location>
        <begin position="370"/>
        <end position="389"/>
    </location>
</feature>
<dbReference type="Gene3D" id="3.30.300.30">
    <property type="match status" value="1"/>
</dbReference>
<sequence>MQRLVAIDLPGGPAFTTAVRRAWDEGDAVLPVDPRLPPIARDALLRTMRPVALTDHTGEHLLDGGLPVEPGDALVMPTSGSTGQPKGVVLTHEALTASARSTSRRLGVTTEDHWLACLPLAHIGGFSVLTKAWDAGTRLTVLPGFDAAAVTAAARDGATLVSLVATALRRIDPSLFRLIVLGGSRPPADRPANTVTTYGMTETGSGVVYDGVPLDDVEVQVAADGEILVRGPMLLRCYRDGSTPVDDQGWLHTGDLGHWRPDGRLHVEGRRGDLIVTGGEKVWPEVVEAELRRHPAVTDVAVAGVDDPEWGQRVVAWVVAADPATSPTLDELRRLVTERHPPYVAPRALVRVAAIPRTALGKVVRAALAAHHPPSTDSGRPSDAGRPSD</sequence>
<dbReference type="AlphaFoldDB" id="A0A6J6BHS6"/>